<reference evidence="2 3" key="2">
    <citation type="submission" date="2014-05" db="EMBL/GenBank/DDBJ databases">
        <title>Genome sequence of the 3-chlorobenzoate degrading bacterium Pseudomonas knackmussii B13 shows multiple evidence for horizontal gene transfer.</title>
        <authorList>
            <person name="Miyazaki R."/>
            <person name="Bertelli C."/>
            <person name="Falquet L."/>
            <person name="Robinson-Rechavi M."/>
            <person name="Gharib W."/>
            <person name="Roy S."/>
            <person name="Van der Meer J.R."/>
        </authorList>
    </citation>
    <scope>NUCLEOTIDE SEQUENCE [LARGE SCALE GENOMIC DNA]</scope>
    <source>
        <strain evidence="2 3">B13</strain>
    </source>
</reference>
<sequence>MALTAIQQGITLDQLDAWGTVADLGSEILEGEVRAFGKMTAGAPTDPVSAAYFGTTKGKFRMTYPFNEQATVVSGELRLTDESTGHSQTYKTGDTWFVTKGTPVLWEVLSDSFVKHYYAVV</sequence>
<dbReference type="OrthoDB" id="663248at2"/>
<accession>A0A024HFX7</accession>
<dbReference type="eggNOG" id="COG3450">
    <property type="taxonomic scope" value="Bacteria"/>
</dbReference>
<dbReference type="AlphaFoldDB" id="A0A024HFX7"/>
<evidence type="ECO:0000259" key="1">
    <source>
        <dbReference type="Pfam" id="PF05899"/>
    </source>
</evidence>
<dbReference type="PANTHER" id="PTHR40943">
    <property type="entry name" value="CYTOPLASMIC PROTEIN-RELATED"/>
    <property type="match status" value="1"/>
</dbReference>
<keyword evidence="3" id="KW-1185">Reference proteome</keyword>
<dbReference type="PANTHER" id="PTHR40943:SF1">
    <property type="entry name" value="CYTOPLASMIC PROTEIN"/>
    <property type="match status" value="1"/>
</dbReference>
<feature type="domain" description="(S)-ureidoglycine aminohydrolase cupin" evidence="1">
    <location>
        <begin position="44"/>
        <end position="117"/>
    </location>
</feature>
<proteinExistence type="predicted"/>
<dbReference type="Gene3D" id="2.60.120.10">
    <property type="entry name" value="Jelly Rolls"/>
    <property type="match status" value="1"/>
</dbReference>
<evidence type="ECO:0000313" key="2">
    <source>
        <dbReference type="EMBL" id="CDF83796.1"/>
    </source>
</evidence>
<dbReference type="InterPro" id="IPR011051">
    <property type="entry name" value="RmlC_Cupin_sf"/>
</dbReference>
<reference evidence="2 3" key="1">
    <citation type="submission" date="2013-03" db="EMBL/GenBank/DDBJ databases">
        <authorList>
            <person name="Linke B."/>
        </authorList>
    </citation>
    <scope>NUCLEOTIDE SEQUENCE [LARGE SCALE GENOMIC DNA]</scope>
    <source>
        <strain evidence="2 3">B13</strain>
    </source>
</reference>
<dbReference type="HOGENOM" id="CLU_135055_0_0_6"/>
<dbReference type="STRING" id="1301098.PKB_2449"/>
<name>A0A024HFX7_PSEKB</name>
<organism evidence="2 3">
    <name type="scientific">Pseudomonas knackmussii (strain DSM 6978 / CCUG 54928 / LMG 23759 / B13)</name>
    <dbReference type="NCBI Taxonomy" id="1301098"/>
    <lineage>
        <taxon>Bacteria</taxon>
        <taxon>Pseudomonadati</taxon>
        <taxon>Pseudomonadota</taxon>
        <taxon>Gammaproteobacteria</taxon>
        <taxon>Pseudomonadales</taxon>
        <taxon>Pseudomonadaceae</taxon>
        <taxon>Pseudomonas</taxon>
    </lineage>
</organism>
<dbReference type="InterPro" id="IPR008579">
    <property type="entry name" value="UGlyAH_Cupin_dom"/>
</dbReference>
<dbReference type="RefSeq" id="WP_043252022.1">
    <property type="nucleotide sequence ID" value="NZ_HG322950.1"/>
</dbReference>
<gene>
    <name evidence="2" type="ORF">PKB_2449</name>
</gene>
<protein>
    <submittedName>
        <fullName evidence="2">Putative enzyme of the cupin superfamily protein</fullName>
    </submittedName>
</protein>
<dbReference type="Proteomes" id="UP000025241">
    <property type="component" value="Chromosome I"/>
</dbReference>
<dbReference type="EMBL" id="HG322950">
    <property type="protein sequence ID" value="CDF83796.1"/>
    <property type="molecule type" value="Genomic_DNA"/>
</dbReference>
<evidence type="ECO:0000313" key="3">
    <source>
        <dbReference type="Proteomes" id="UP000025241"/>
    </source>
</evidence>
<dbReference type="Pfam" id="PF05899">
    <property type="entry name" value="Cupin_3"/>
    <property type="match status" value="1"/>
</dbReference>
<dbReference type="SUPFAM" id="SSF51182">
    <property type="entry name" value="RmlC-like cupins"/>
    <property type="match status" value="1"/>
</dbReference>
<dbReference type="KEGG" id="pkc:PKB_2449"/>
<dbReference type="PATRIC" id="fig|1301098.3.peg.2454"/>
<dbReference type="InterPro" id="IPR014710">
    <property type="entry name" value="RmlC-like_jellyroll"/>
</dbReference>